<evidence type="ECO:0000313" key="2">
    <source>
        <dbReference type="EMBL" id="PWA27297.1"/>
    </source>
</evidence>
<comment type="caution">
    <text evidence="2">The sequence shown here is derived from an EMBL/GenBank/DDBJ whole genome shotgun (WGS) entry which is preliminary data.</text>
</comment>
<reference evidence="2 3" key="1">
    <citation type="journal article" date="2018" name="G3 (Bethesda)">
        <title>A High-Quality Reference Genome for the Invasive Mosquitofish Gambusia affinis Using a Chicago Library.</title>
        <authorList>
            <person name="Hoffberg S.L."/>
            <person name="Troendle N.J."/>
            <person name="Glenn T.C."/>
            <person name="Mahmud O."/>
            <person name="Louha S."/>
            <person name="Chalopin D."/>
            <person name="Bennetzen J.L."/>
            <person name="Mauricio R."/>
        </authorList>
    </citation>
    <scope>NUCLEOTIDE SEQUENCE [LARGE SCALE GENOMIC DNA]</scope>
    <source>
        <strain evidence="2">NE01/NJP1002.9</strain>
        <tissue evidence="2">Muscle</tissue>
    </source>
</reference>
<dbReference type="EMBL" id="NHOQ01001024">
    <property type="protein sequence ID" value="PWA27297.1"/>
    <property type="molecule type" value="Genomic_DNA"/>
</dbReference>
<accession>A0A315VVP8</accession>
<keyword evidence="3" id="KW-1185">Reference proteome</keyword>
<dbReference type="AlphaFoldDB" id="A0A315VVP8"/>
<dbReference type="PANTHER" id="PTHR14918:SF3">
    <property type="entry name" value="KICSTOR COMPLEX PROTEIN SZT2"/>
    <property type="match status" value="1"/>
</dbReference>
<dbReference type="Proteomes" id="UP000250572">
    <property type="component" value="Unassembled WGS sequence"/>
</dbReference>
<sequence>MATSPVNRLTGKRERERERHAANVGQVRESILRRPRRGLKASKSHKGFQRFEALEQSDLITPGHPEAGQAPRQRFLFISIAEKKVTLYSYNWSVDLGASLNRELVRLVKWQNARAHVVHCLFNQKMGLFHHYCFSDPPLQELDSKLVHHTERGPNFAAEPLNRIRQPQASLNFLLEVSTQLNVRFDIWEQGNISPLQLSDKLQGALRHALCDAIMELRVLRNPLCLAATASSDREQREGTKGQGTSLFEKKDSPRQSSGSRIFKSGPSPITLIHSAGVNPLMGTSTPESTTPTSKISRRSFWDILSKPDSAELGSPKTTDDIVQEKGEEGRAARRRHKTENVKQQWSQERAVAVELEQAQRRQLSQLEEGDAGTLHPVYQDICQSWITFMARLAAPVEMCFVHSLLSSTAATLLMVKEASFSLGEISTSGTVALSKLQHHSKRIGDQAWGPGSPTKNFCCWIMDFLRHCSQRVVVGSHLSSALRTSTGYPQGYGTHLTKLRCKPFPDASPICDCA</sequence>
<feature type="compositionally biased region" description="Basic and acidic residues" evidence="1">
    <location>
        <begin position="11"/>
        <end position="21"/>
    </location>
</feature>
<name>A0A315VVP8_GAMAF</name>
<dbReference type="GO" id="GO:0005777">
    <property type="term" value="C:peroxisome"/>
    <property type="evidence" value="ECO:0007669"/>
    <property type="project" value="InterPro"/>
</dbReference>
<dbReference type="InterPro" id="IPR033228">
    <property type="entry name" value="SZT2"/>
</dbReference>
<protein>
    <submittedName>
        <fullName evidence="2">Uncharacterized protein</fullName>
    </submittedName>
</protein>
<feature type="non-terminal residue" evidence="2">
    <location>
        <position position="515"/>
    </location>
</feature>
<evidence type="ECO:0000313" key="3">
    <source>
        <dbReference type="Proteomes" id="UP000250572"/>
    </source>
</evidence>
<feature type="region of interest" description="Disordered" evidence="1">
    <location>
        <begin position="1"/>
        <end position="25"/>
    </location>
</feature>
<gene>
    <name evidence="2" type="ORF">CCH79_00019483</name>
</gene>
<feature type="compositionally biased region" description="Low complexity" evidence="1">
    <location>
        <begin position="284"/>
        <end position="294"/>
    </location>
</feature>
<evidence type="ECO:0000256" key="1">
    <source>
        <dbReference type="SAM" id="MobiDB-lite"/>
    </source>
</evidence>
<proteinExistence type="predicted"/>
<feature type="region of interest" description="Disordered" evidence="1">
    <location>
        <begin position="231"/>
        <end position="341"/>
    </location>
</feature>
<dbReference type="PANTHER" id="PTHR14918">
    <property type="entry name" value="KICSTOR COMPLEX PROTEIN SZT2"/>
    <property type="match status" value="1"/>
</dbReference>
<feature type="compositionally biased region" description="Basic and acidic residues" evidence="1">
    <location>
        <begin position="318"/>
        <end position="332"/>
    </location>
</feature>
<organism evidence="2 3">
    <name type="scientific">Gambusia affinis</name>
    <name type="common">Western mosquitofish</name>
    <name type="synonym">Heterandria affinis</name>
    <dbReference type="NCBI Taxonomy" id="33528"/>
    <lineage>
        <taxon>Eukaryota</taxon>
        <taxon>Metazoa</taxon>
        <taxon>Chordata</taxon>
        <taxon>Craniata</taxon>
        <taxon>Vertebrata</taxon>
        <taxon>Euteleostomi</taxon>
        <taxon>Actinopterygii</taxon>
        <taxon>Neopterygii</taxon>
        <taxon>Teleostei</taxon>
        <taxon>Neoteleostei</taxon>
        <taxon>Acanthomorphata</taxon>
        <taxon>Ovalentaria</taxon>
        <taxon>Atherinomorphae</taxon>
        <taxon>Cyprinodontiformes</taxon>
        <taxon>Poeciliidae</taxon>
        <taxon>Poeciliinae</taxon>
        <taxon>Gambusia</taxon>
    </lineage>
</organism>